<evidence type="ECO:0000313" key="3">
    <source>
        <dbReference type="Proteomes" id="UP000543174"/>
    </source>
</evidence>
<feature type="region of interest" description="Disordered" evidence="1">
    <location>
        <begin position="1"/>
        <end position="34"/>
    </location>
</feature>
<sequence length="34" mass="3592">MIGEQGEDSCGKSGTDETPQEHKRRGGSSDARGK</sequence>
<gene>
    <name evidence="2" type="ORF">HNP21_000173</name>
</gene>
<evidence type="ECO:0000256" key="1">
    <source>
        <dbReference type="SAM" id="MobiDB-lite"/>
    </source>
</evidence>
<keyword evidence="3" id="KW-1185">Reference proteome</keyword>
<accession>A0A7W3RCR8</accession>
<organism evidence="2 3">
    <name type="scientific">Priestia aryabhattai</name>
    <name type="common">Bacillus aryabhattai</name>
    <dbReference type="NCBI Taxonomy" id="412384"/>
    <lineage>
        <taxon>Bacteria</taxon>
        <taxon>Bacillati</taxon>
        <taxon>Bacillota</taxon>
        <taxon>Bacilli</taxon>
        <taxon>Bacillales</taxon>
        <taxon>Bacillaceae</taxon>
        <taxon>Priestia</taxon>
    </lineage>
</organism>
<reference evidence="2" key="1">
    <citation type="submission" date="2020-08" db="EMBL/GenBank/DDBJ databases">
        <title>Functional genomics of gut bacteria from endangered species of beetles.</title>
        <authorList>
            <person name="Carlos-Shanley C."/>
        </authorList>
    </citation>
    <scope>NUCLEOTIDE SEQUENCE [LARGE SCALE GENOMIC DNA]</scope>
    <source>
        <strain evidence="2">S00060</strain>
    </source>
</reference>
<protein>
    <submittedName>
        <fullName evidence="2">Uncharacterized protein</fullName>
    </submittedName>
</protein>
<dbReference type="AlphaFoldDB" id="A0A7W3RCR8"/>
<name>A0A7W3RCR8_PRIAR</name>
<dbReference type="Proteomes" id="UP000543174">
    <property type="component" value="Unassembled WGS sequence"/>
</dbReference>
<comment type="caution">
    <text evidence="2">The sequence shown here is derived from an EMBL/GenBank/DDBJ whole genome shotgun (WGS) entry which is preliminary data.</text>
</comment>
<proteinExistence type="predicted"/>
<dbReference type="EMBL" id="JACJHT010000001">
    <property type="protein sequence ID" value="MBA9037084.1"/>
    <property type="molecule type" value="Genomic_DNA"/>
</dbReference>
<evidence type="ECO:0000313" key="2">
    <source>
        <dbReference type="EMBL" id="MBA9037084.1"/>
    </source>
</evidence>